<dbReference type="OrthoDB" id="45790at2157"/>
<dbReference type="EMBL" id="BMOC01000003">
    <property type="protein sequence ID" value="GGJ00826.1"/>
    <property type="molecule type" value="Genomic_DNA"/>
</dbReference>
<dbReference type="NCBIfam" id="NF033454">
    <property type="entry name" value="BREX_5_MTaseX"/>
    <property type="match status" value="1"/>
</dbReference>
<feature type="domain" description="Type II methyltransferase M.TaqI-like" evidence="8">
    <location>
        <begin position="350"/>
        <end position="579"/>
    </location>
</feature>
<dbReference type="RefSeq" id="WP_188786131.1">
    <property type="nucleotide sequence ID" value="NZ_BMOC01000003.1"/>
</dbReference>
<evidence type="ECO:0000313" key="10">
    <source>
        <dbReference type="Proteomes" id="UP000653099"/>
    </source>
</evidence>
<evidence type="ECO:0000259" key="8">
    <source>
        <dbReference type="Pfam" id="PF07669"/>
    </source>
</evidence>
<keyword evidence="4" id="KW-0949">S-adenosyl-L-methionine</keyword>
<reference evidence="9" key="2">
    <citation type="submission" date="2020-09" db="EMBL/GenBank/DDBJ databases">
        <authorList>
            <person name="Sun Q."/>
            <person name="Ohkuma M."/>
        </authorList>
    </citation>
    <scope>NUCLEOTIDE SEQUENCE</scope>
    <source>
        <strain evidence="9">JCM 14359</strain>
    </source>
</reference>
<dbReference type="PROSITE" id="PS00092">
    <property type="entry name" value="N6_MTASE"/>
    <property type="match status" value="1"/>
</dbReference>
<dbReference type="PANTHER" id="PTHR33841">
    <property type="entry name" value="DNA METHYLTRANSFERASE YEEA-RELATED"/>
    <property type="match status" value="1"/>
</dbReference>
<name>A0A830EKW7_9EURY</name>
<comment type="catalytic activity">
    <reaction evidence="5">
        <text>a 2'-deoxyadenosine in DNA + S-adenosyl-L-methionine = an N(6)-methyl-2'-deoxyadenosine in DNA + S-adenosyl-L-homocysteine + H(+)</text>
        <dbReference type="Rhea" id="RHEA:15197"/>
        <dbReference type="Rhea" id="RHEA-COMP:12418"/>
        <dbReference type="Rhea" id="RHEA-COMP:12419"/>
        <dbReference type="ChEBI" id="CHEBI:15378"/>
        <dbReference type="ChEBI" id="CHEBI:57856"/>
        <dbReference type="ChEBI" id="CHEBI:59789"/>
        <dbReference type="ChEBI" id="CHEBI:90615"/>
        <dbReference type="ChEBI" id="CHEBI:90616"/>
        <dbReference type="EC" id="2.1.1.72"/>
    </reaction>
</comment>
<accession>A0A830EKW7</accession>
<dbReference type="PANTHER" id="PTHR33841:SF1">
    <property type="entry name" value="DNA METHYLTRANSFERASE A"/>
    <property type="match status" value="1"/>
</dbReference>
<feature type="compositionally biased region" description="Basic and acidic residues" evidence="7">
    <location>
        <begin position="11"/>
        <end position="21"/>
    </location>
</feature>
<evidence type="ECO:0000256" key="7">
    <source>
        <dbReference type="SAM" id="MobiDB-lite"/>
    </source>
</evidence>
<dbReference type="NCBIfam" id="NF033452">
    <property type="entry name" value="BREX_1_MTaseX"/>
    <property type="match status" value="1"/>
</dbReference>
<dbReference type="SUPFAM" id="SSF53335">
    <property type="entry name" value="S-adenosyl-L-methionine-dependent methyltransferases"/>
    <property type="match status" value="1"/>
</dbReference>
<proteinExistence type="predicted"/>
<evidence type="ECO:0000256" key="4">
    <source>
        <dbReference type="ARBA" id="ARBA00022691"/>
    </source>
</evidence>
<dbReference type="InterPro" id="IPR011639">
    <property type="entry name" value="MethylTrfase_TaqI-like_dom"/>
</dbReference>
<feature type="coiled-coil region" evidence="6">
    <location>
        <begin position="1336"/>
        <end position="1363"/>
    </location>
</feature>
<evidence type="ECO:0000256" key="5">
    <source>
        <dbReference type="ARBA" id="ARBA00047942"/>
    </source>
</evidence>
<dbReference type="GO" id="GO:0003676">
    <property type="term" value="F:nucleic acid binding"/>
    <property type="evidence" value="ECO:0007669"/>
    <property type="project" value="InterPro"/>
</dbReference>
<dbReference type="Pfam" id="PF07669">
    <property type="entry name" value="Eco57I"/>
    <property type="match status" value="1"/>
</dbReference>
<dbReference type="InterPro" id="IPR047939">
    <property type="entry name" value="BREX_1_PglX"/>
</dbReference>
<dbReference type="Proteomes" id="UP000653099">
    <property type="component" value="Unassembled WGS sequence"/>
</dbReference>
<dbReference type="Gene3D" id="3.40.50.150">
    <property type="entry name" value="Vaccinia Virus protein VP39"/>
    <property type="match status" value="1"/>
</dbReference>
<dbReference type="GO" id="GO:0032259">
    <property type="term" value="P:methylation"/>
    <property type="evidence" value="ECO:0007669"/>
    <property type="project" value="UniProtKB-KW"/>
</dbReference>
<organism evidence="9 10">
    <name type="scientific">Halobellus salinus</name>
    <dbReference type="NCBI Taxonomy" id="931585"/>
    <lineage>
        <taxon>Archaea</taxon>
        <taxon>Methanobacteriati</taxon>
        <taxon>Methanobacteriota</taxon>
        <taxon>Stenosarchaea group</taxon>
        <taxon>Halobacteria</taxon>
        <taxon>Halobacteriales</taxon>
        <taxon>Haloferacaceae</taxon>
        <taxon>Halobellus</taxon>
    </lineage>
</organism>
<keyword evidence="2" id="KW-0489">Methyltransferase</keyword>
<feature type="region of interest" description="Disordered" evidence="7">
    <location>
        <begin position="1138"/>
        <end position="1162"/>
    </location>
</feature>
<keyword evidence="10" id="KW-1185">Reference proteome</keyword>
<sequence>MNADSPSHRKAQLDKAEREHLEDVVEDLRERVEDNVRFQLTQKGLDDEPEESESLDEDTELVDAIELEAVDGTTWDEAFEQYVTGVGYTIVNRLAALRCMEIREFIDEEVTVFKQNGLTPAAETLVHEEFLLEDEAILEAYHSACDDLAEEIEILFDRSSAYSLIDPDNDTYEELCRKLAEVPDSVWRADDVLGWVYEYYNTPRLEEVQRKAREGRLDIEDVPAANQFYTPHWVVRSLTDNSLGKLYLESTNQLDSTIEEQSSLTPSERINRDVSSENATDIADLCTYLVEEGDHMSSTDFTHPSEIRVIDPACGSGHFLLYAFDVLERIWWNECSEIPREEVPKKILQNNIYGVDIDLRACQIAALSLYLKARERSEQEGEHGFELPEVGIVCADARVADSENAVDIFSQVAGENQELQDSLEDLLTQFEDIQGLGSLLKIRDSISEEFLDRQAKLTESWGSARSLSAFLDELHDAISEQRDNESFLAQDLKSFLRLLQVLSQDYDVALMNPPYGAKKRMPEEVSDYVEEHYEYGPEYYINFFEVCESVLKKGGRIGMIVPRTFMFKSSFQDFREDFIGSEGSFDFLAEYGNDVLDNATVRTAGTVVRVDTQTNKESSGTFFRLHDVDTYDKQETFVEAAFGEQSGDIPRKYVRPISEFDLIPGSPLSYWTSNDLRALYDSETVFDDENGSLEKRKGLGSAKQGLSTADNARFVRKFWEGTSDYWTPFAKGGKDAWILPNLNLVLGWGKNGEELKRFEGSYIRNEDAYFKEALTWTYMKAGGRRFGYLHPDSVFGRAGCVFVPDRDVWDILSYANSSLTTYLMICQTPDRQWEVGYVSRLPWREDIINQSDLDVQAKEIAGILLALRSDDITSPHYTGPALLKQVEDGEPDALFDHPHRTVLDELPIPKNDQKLSPTASISELSTATDKRKEKLQGRLQEKADYIDEYVFDLFEVDEEGREEVYREIALRTNEDPRQTEEYDPESVTETRENTVKYVKDLLVHLTHRIIQEDPDGIVEVPTEVQSSRETLQEDIVSKFESIFAEEYESRLAEIDSLLGNKERAEEAYPNLRDWLQQGLFEYLTQQFENRPVLWKLTTKNLVPDPEGEGFSCLLNYHQFDTGTFDRLESQYLEPRKAELRERRNAAERRRSDDSLSASERAKATERFEQCKSGLQQIEQFQDAIQNLIKESPRDWGEEDRETAKALEDSVEQFREITEEKIRCYERLMEIKDESELEDTFSASFVETLRENKEEWISAIEDLEYAAESHATSANEPVEAHLYDLLTYFGDELKGSVWPTSTGILSIGYYPKKQADDLLNENGQPKESLIDEEAKLLAQIASEFEQYETLADEIESKCDDLASRIPSEWEERALSEITTAGYHPNHKHGVEINITPLADAEIVPKTVDDDVL</sequence>
<dbReference type="GO" id="GO:0006304">
    <property type="term" value="P:DNA modification"/>
    <property type="evidence" value="ECO:0007669"/>
    <property type="project" value="InterPro"/>
</dbReference>
<dbReference type="InterPro" id="IPR029063">
    <property type="entry name" value="SAM-dependent_MTases_sf"/>
</dbReference>
<evidence type="ECO:0000256" key="2">
    <source>
        <dbReference type="ARBA" id="ARBA00022603"/>
    </source>
</evidence>
<dbReference type="EC" id="2.1.1.72" evidence="1"/>
<evidence type="ECO:0000256" key="1">
    <source>
        <dbReference type="ARBA" id="ARBA00011900"/>
    </source>
</evidence>
<dbReference type="GO" id="GO:0009007">
    <property type="term" value="F:site-specific DNA-methyltransferase (adenine-specific) activity"/>
    <property type="evidence" value="ECO:0007669"/>
    <property type="project" value="UniProtKB-EC"/>
</dbReference>
<reference evidence="9" key="1">
    <citation type="journal article" date="2014" name="Int. J. Syst. Evol. Microbiol.">
        <title>Complete genome sequence of Corynebacterium casei LMG S-19264T (=DSM 44701T), isolated from a smear-ripened cheese.</title>
        <authorList>
            <consortium name="US DOE Joint Genome Institute (JGI-PGF)"/>
            <person name="Walter F."/>
            <person name="Albersmeier A."/>
            <person name="Kalinowski J."/>
            <person name="Ruckert C."/>
        </authorList>
    </citation>
    <scope>NUCLEOTIDE SEQUENCE</scope>
    <source>
        <strain evidence="9">JCM 14359</strain>
    </source>
</reference>
<evidence type="ECO:0000256" key="6">
    <source>
        <dbReference type="SAM" id="Coils"/>
    </source>
</evidence>
<comment type="caution">
    <text evidence="9">The sequence shown here is derived from an EMBL/GenBank/DDBJ whole genome shotgun (WGS) entry which is preliminary data.</text>
</comment>
<dbReference type="InterPro" id="IPR002052">
    <property type="entry name" value="DNA_methylase_N6_adenine_CS"/>
</dbReference>
<evidence type="ECO:0000256" key="3">
    <source>
        <dbReference type="ARBA" id="ARBA00022679"/>
    </source>
</evidence>
<feature type="region of interest" description="Disordered" evidence="7">
    <location>
        <begin position="1"/>
        <end position="21"/>
    </location>
</feature>
<evidence type="ECO:0000313" key="9">
    <source>
        <dbReference type="EMBL" id="GGJ00826.1"/>
    </source>
</evidence>
<gene>
    <name evidence="9" type="ORF">GCM10008995_08350</name>
</gene>
<keyword evidence="3" id="KW-0808">Transferase</keyword>
<dbReference type="PRINTS" id="PR00507">
    <property type="entry name" value="N12N6MTFRASE"/>
</dbReference>
<dbReference type="InterPro" id="IPR050953">
    <property type="entry name" value="N4_N6_ade-DNA_methylase"/>
</dbReference>
<protein>
    <recommendedName>
        <fullName evidence="1">site-specific DNA-methyltransferase (adenine-specific)</fullName>
        <ecNumber evidence="1">2.1.1.72</ecNumber>
    </recommendedName>
</protein>
<keyword evidence="6" id="KW-0175">Coiled coil</keyword>